<dbReference type="InterPro" id="IPR002347">
    <property type="entry name" value="SDR_fam"/>
</dbReference>
<keyword evidence="4" id="KW-1185">Reference proteome</keyword>
<accession>A0ABQ2NC06</accession>
<evidence type="ECO:0000313" key="3">
    <source>
        <dbReference type="EMBL" id="GGO90825.1"/>
    </source>
</evidence>
<dbReference type="PANTHER" id="PTHR43669">
    <property type="entry name" value="5-KETO-D-GLUCONATE 5-REDUCTASE"/>
    <property type="match status" value="1"/>
</dbReference>
<dbReference type="EMBL" id="BMNI01000005">
    <property type="protein sequence ID" value="GGO90825.1"/>
    <property type="molecule type" value="Genomic_DNA"/>
</dbReference>
<evidence type="ECO:0000256" key="2">
    <source>
        <dbReference type="ARBA" id="ARBA00023002"/>
    </source>
</evidence>
<dbReference type="RefSeq" id="WP_188784202.1">
    <property type="nucleotide sequence ID" value="NZ_BMNI01000005.1"/>
</dbReference>
<name>A0ABQ2NC06_9ACTN</name>
<keyword evidence="2" id="KW-0560">Oxidoreductase</keyword>
<dbReference type="Proteomes" id="UP000655410">
    <property type="component" value="Unassembled WGS sequence"/>
</dbReference>
<evidence type="ECO:0008006" key="5">
    <source>
        <dbReference type="Google" id="ProtNLM"/>
    </source>
</evidence>
<dbReference type="Gene3D" id="3.40.50.720">
    <property type="entry name" value="NAD(P)-binding Rossmann-like Domain"/>
    <property type="match status" value="1"/>
</dbReference>
<dbReference type="SUPFAM" id="SSF51735">
    <property type="entry name" value="NAD(P)-binding Rossmann-fold domains"/>
    <property type="match status" value="1"/>
</dbReference>
<evidence type="ECO:0000313" key="4">
    <source>
        <dbReference type="Proteomes" id="UP000655410"/>
    </source>
</evidence>
<protein>
    <recommendedName>
        <fullName evidence="5">SDR family oxidoreductase</fullName>
    </recommendedName>
</protein>
<dbReference type="CDD" id="cd05233">
    <property type="entry name" value="SDR_c"/>
    <property type="match status" value="1"/>
</dbReference>
<dbReference type="InterPro" id="IPR036291">
    <property type="entry name" value="NAD(P)-bd_dom_sf"/>
</dbReference>
<proteinExistence type="inferred from homology"/>
<evidence type="ECO:0000256" key="1">
    <source>
        <dbReference type="ARBA" id="ARBA00006484"/>
    </source>
</evidence>
<gene>
    <name evidence="3" type="ORF">GCM10011584_23510</name>
</gene>
<comment type="similarity">
    <text evidence="1">Belongs to the short-chain dehydrogenases/reductases (SDR) family.</text>
</comment>
<comment type="caution">
    <text evidence="3">The sequence shown here is derived from an EMBL/GenBank/DDBJ whole genome shotgun (WGS) entry which is preliminary data.</text>
</comment>
<sequence>MTAPVYVVLGAGPGLGLFTARRFAEAGHRAVLLGQSVEQAQPLADQLVSEGFEAEADAVDLLDEADVRRAVAAVVDRHGRVDVLHFNPSAWRERTVLELTVAELLEDVAFGVGALLPALQAAAPAMPAGARVLVTGSAAADTPWSGAPTLGVQKAAVRNLVTSIDATLSERGVRAVAMQVNGLLAKEGPFGAEAVSRALFAAATRPDEGWTAHVSYDG</sequence>
<dbReference type="Pfam" id="PF00106">
    <property type="entry name" value="adh_short"/>
    <property type="match status" value="1"/>
</dbReference>
<dbReference type="PANTHER" id="PTHR43669:SF3">
    <property type="entry name" value="ALCOHOL DEHYDROGENASE, PUTATIVE (AFU_ORTHOLOGUE AFUA_3G03445)-RELATED"/>
    <property type="match status" value="1"/>
</dbReference>
<organism evidence="3 4">
    <name type="scientific">Nocardioides phosphati</name>
    <dbReference type="NCBI Taxonomy" id="1867775"/>
    <lineage>
        <taxon>Bacteria</taxon>
        <taxon>Bacillati</taxon>
        <taxon>Actinomycetota</taxon>
        <taxon>Actinomycetes</taxon>
        <taxon>Propionibacteriales</taxon>
        <taxon>Nocardioidaceae</taxon>
        <taxon>Nocardioides</taxon>
    </lineage>
</organism>
<reference evidence="4" key="1">
    <citation type="journal article" date="2019" name="Int. J. Syst. Evol. Microbiol.">
        <title>The Global Catalogue of Microorganisms (GCM) 10K type strain sequencing project: providing services to taxonomists for standard genome sequencing and annotation.</title>
        <authorList>
            <consortium name="The Broad Institute Genomics Platform"/>
            <consortium name="The Broad Institute Genome Sequencing Center for Infectious Disease"/>
            <person name="Wu L."/>
            <person name="Ma J."/>
        </authorList>
    </citation>
    <scope>NUCLEOTIDE SEQUENCE [LARGE SCALE GENOMIC DNA]</scope>
    <source>
        <strain evidence="4">CGMCC 4.7371</strain>
    </source>
</reference>